<keyword evidence="1" id="KW-0433">Leucine-rich repeat</keyword>
<dbReference type="InterPro" id="IPR041118">
    <property type="entry name" value="Rx_N"/>
</dbReference>
<evidence type="ECO:0008006" key="13">
    <source>
        <dbReference type="Google" id="ProtNLM"/>
    </source>
</evidence>
<evidence type="ECO:0000259" key="10">
    <source>
        <dbReference type="Pfam" id="PF25019"/>
    </source>
</evidence>
<dbReference type="PANTHER" id="PTHR36766">
    <property type="entry name" value="PLANT BROAD-SPECTRUM MILDEW RESISTANCE PROTEIN RPW8"/>
    <property type="match status" value="1"/>
</dbReference>
<accession>A0AA88AVV8</accession>
<dbReference type="Pfam" id="PF23559">
    <property type="entry name" value="WHD_DRP"/>
    <property type="match status" value="1"/>
</dbReference>
<organism evidence="11 12">
    <name type="scientific">Ficus carica</name>
    <name type="common">Common fig</name>
    <dbReference type="NCBI Taxonomy" id="3494"/>
    <lineage>
        <taxon>Eukaryota</taxon>
        <taxon>Viridiplantae</taxon>
        <taxon>Streptophyta</taxon>
        <taxon>Embryophyta</taxon>
        <taxon>Tracheophyta</taxon>
        <taxon>Spermatophyta</taxon>
        <taxon>Magnoliopsida</taxon>
        <taxon>eudicotyledons</taxon>
        <taxon>Gunneridae</taxon>
        <taxon>Pentapetalae</taxon>
        <taxon>rosids</taxon>
        <taxon>fabids</taxon>
        <taxon>Rosales</taxon>
        <taxon>Moraceae</taxon>
        <taxon>Ficeae</taxon>
        <taxon>Ficus</taxon>
    </lineage>
</organism>
<dbReference type="Gene3D" id="1.20.5.4130">
    <property type="match status" value="1"/>
</dbReference>
<dbReference type="InterPro" id="IPR002182">
    <property type="entry name" value="NB-ARC"/>
</dbReference>
<keyword evidence="12" id="KW-1185">Reference proteome</keyword>
<feature type="domain" description="Disease resistance protein winged helix" evidence="9">
    <location>
        <begin position="429"/>
        <end position="501"/>
    </location>
</feature>
<keyword evidence="5" id="KW-0067">ATP-binding</keyword>
<evidence type="ECO:0000256" key="4">
    <source>
        <dbReference type="ARBA" id="ARBA00022821"/>
    </source>
</evidence>
<dbReference type="PANTHER" id="PTHR36766:SF38">
    <property type="entry name" value="DISEASE RESISTANCE PROTEIN RGA3"/>
    <property type="match status" value="1"/>
</dbReference>
<dbReference type="InterPro" id="IPR038005">
    <property type="entry name" value="RX-like_CC"/>
</dbReference>
<protein>
    <recommendedName>
        <fullName evidence="13">Disease resistance protein RGA3</fullName>
    </recommendedName>
</protein>
<dbReference type="FunFam" id="1.10.10.10:FF:000322">
    <property type="entry name" value="Probable disease resistance protein At1g63360"/>
    <property type="match status" value="1"/>
</dbReference>
<dbReference type="Gene3D" id="1.10.8.430">
    <property type="entry name" value="Helical domain of apoptotic protease-activating factors"/>
    <property type="match status" value="1"/>
</dbReference>
<dbReference type="SUPFAM" id="SSF52047">
    <property type="entry name" value="RNI-like"/>
    <property type="match status" value="1"/>
</dbReference>
<feature type="non-terminal residue" evidence="11">
    <location>
        <position position="1"/>
    </location>
</feature>
<dbReference type="Pfam" id="PF18052">
    <property type="entry name" value="Rx_N"/>
    <property type="match status" value="1"/>
</dbReference>
<dbReference type="Pfam" id="PF25019">
    <property type="entry name" value="LRR_R13L1-DRL21"/>
    <property type="match status" value="1"/>
</dbReference>
<evidence type="ECO:0000256" key="6">
    <source>
        <dbReference type="SAM" id="Coils"/>
    </source>
</evidence>
<sequence>MADIILKPIAELLTETLRSAGVEEIKRLFDARGELSKLESTLSTIRAVLVDAEKRQISSEQVRDWLEKLEAVLYDADDLVDEVNSEGLRRKLMHGNEIRKKVRTFFSSDNQLAFQHYLAGEIRKITERLDAISADKERFHFVTSLPEETKVRVDSQSFVDVENVVGRDQDRRDIVELLLDHESSTEKIKVPVIPIVGMGGLGKTTLAQLVFNDERVQQHFKLKIWVCVSYNFDVKLICQKIINATKRGIIIGDSPMEELREILRERIQGKRCLLVLDDVWNLEGQDWVVLKDLLATVCREGSGIIVTTRHRWVADVMGTMQPYDLGILDPKDSWNLFKKMAFEHGRDPTNPTTEGIAKQILAKCGGVPLAITMIGRMLRFEDPETEWPSFLERDLPNITQQENEILQTLRLSYDYLPSHLKPCFAYCSLYPKGHEIDVQELIRLWIAQGFIKPSTPNQNLEDIGYLYFKDLFRRSFFQEAERDRLKGFITCKMHDVVHDLAIQISGRGYKMLSSGEANLESHVRHISLDFNLNILREVPSQWLQAERLRSFLLPIQSHLEFDESDKITHTPRGLGQLTNLQTLSQLVLSENPCSGKLDELKRLNLKGNLKIKGLKNGLEPKEAKLKDKQHLQFLCLDFMGIGDDASTNKQESVLEGLQPHPNLRELVVASYGGDRFSSWLSSLTNLVKLSLKNCSRCRQLPSLDRCYLLEELVLMDLDALEYIIVNDGDSFVSISSSSTGLSVLPSLQKFTLENLPGFRGWWRSDVAESQEVQVVFPRLSSLTISRCPSLTFMPCYPNVEEMEMGFTSFERKTLMRVPQAQISATTTTDRASSSSAASSSTTLTVSLSFYPLSKLLSLSLDGIVDLHHFPDERMNGLASLKILRFTRCHRLNYLTPYIHYLTSLEELEIADCQQFEGIEWPETPALTSLRILK</sequence>
<dbReference type="AlphaFoldDB" id="A0AA88AVV8"/>
<gene>
    <name evidence="11" type="ORF">TIFTF001_022484</name>
</gene>
<evidence type="ECO:0000259" key="8">
    <source>
        <dbReference type="Pfam" id="PF18052"/>
    </source>
</evidence>
<keyword evidence="3" id="KW-0547">Nucleotide-binding</keyword>
<evidence type="ECO:0000256" key="3">
    <source>
        <dbReference type="ARBA" id="ARBA00022741"/>
    </source>
</evidence>
<proteinExistence type="predicted"/>
<dbReference type="CDD" id="cd14798">
    <property type="entry name" value="RX-CC_like"/>
    <property type="match status" value="1"/>
</dbReference>
<dbReference type="PRINTS" id="PR00364">
    <property type="entry name" value="DISEASERSIST"/>
</dbReference>
<dbReference type="InterPro" id="IPR042197">
    <property type="entry name" value="Apaf_helical"/>
</dbReference>
<feature type="domain" description="R13L1/DRL21-like LRR repeat region" evidence="10">
    <location>
        <begin position="597"/>
        <end position="715"/>
    </location>
</feature>
<dbReference type="EMBL" id="BTGU01000046">
    <property type="protein sequence ID" value="GMN53341.1"/>
    <property type="molecule type" value="Genomic_DNA"/>
</dbReference>
<feature type="coiled-coil region" evidence="6">
    <location>
        <begin position="35"/>
        <end position="86"/>
    </location>
</feature>
<name>A0AA88AVV8_FICCA</name>
<dbReference type="InterPro" id="IPR058922">
    <property type="entry name" value="WHD_DRP"/>
</dbReference>
<dbReference type="GO" id="GO:0005524">
    <property type="term" value="F:ATP binding"/>
    <property type="evidence" value="ECO:0007669"/>
    <property type="project" value="UniProtKB-KW"/>
</dbReference>
<keyword evidence="6" id="KW-0175">Coiled coil</keyword>
<dbReference type="GO" id="GO:0043531">
    <property type="term" value="F:ADP binding"/>
    <property type="evidence" value="ECO:0007669"/>
    <property type="project" value="InterPro"/>
</dbReference>
<dbReference type="Gene3D" id="3.80.10.10">
    <property type="entry name" value="Ribonuclease Inhibitor"/>
    <property type="match status" value="2"/>
</dbReference>
<keyword evidence="4" id="KW-0611">Plant defense</keyword>
<dbReference type="Pfam" id="PF00931">
    <property type="entry name" value="NB-ARC"/>
    <property type="match status" value="1"/>
</dbReference>
<dbReference type="SUPFAM" id="SSF52540">
    <property type="entry name" value="P-loop containing nucleoside triphosphate hydrolases"/>
    <property type="match status" value="1"/>
</dbReference>
<dbReference type="Gene3D" id="3.40.50.300">
    <property type="entry name" value="P-loop containing nucleotide triphosphate hydrolases"/>
    <property type="match status" value="1"/>
</dbReference>
<evidence type="ECO:0000256" key="1">
    <source>
        <dbReference type="ARBA" id="ARBA00022614"/>
    </source>
</evidence>
<reference evidence="11" key="1">
    <citation type="submission" date="2023-07" db="EMBL/GenBank/DDBJ databases">
        <title>draft genome sequence of fig (Ficus carica).</title>
        <authorList>
            <person name="Takahashi T."/>
            <person name="Nishimura K."/>
        </authorList>
    </citation>
    <scope>NUCLEOTIDE SEQUENCE</scope>
</reference>
<comment type="caution">
    <text evidence="11">The sequence shown here is derived from an EMBL/GenBank/DDBJ whole genome shotgun (WGS) entry which is preliminary data.</text>
</comment>
<dbReference type="SUPFAM" id="SSF52058">
    <property type="entry name" value="L domain-like"/>
    <property type="match status" value="1"/>
</dbReference>
<evidence type="ECO:0000256" key="5">
    <source>
        <dbReference type="ARBA" id="ARBA00022840"/>
    </source>
</evidence>
<evidence type="ECO:0000313" key="11">
    <source>
        <dbReference type="EMBL" id="GMN53341.1"/>
    </source>
</evidence>
<evidence type="ECO:0000259" key="9">
    <source>
        <dbReference type="Pfam" id="PF23559"/>
    </source>
</evidence>
<feature type="domain" description="Disease resistance N-terminal" evidence="8">
    <location>
        <begin position="13"/>
        <end position="97"/>
    </location>
</feature>
<dbReference type="Proteomes" id="UP001187192">
    <property type="component" value="Unassembled WGS sequence"/>
</dbReference>
<evidence type="ECO:0000313" key="12">
    <source>
        <dbReference type="Proteomes" id="UP001187192"/>
    </source>
</evidence>
<dbReference type="GO" id="GO:0051707">
    <property type="term" value="P:response to other organism"/>
    <property type="evidence" value="ECO:0007669"/>
    <property type="project" value="UniProtKB-ARBA"/>
</dbReference>
<dbReference type="InterPro" id="IPR056789">
    <property type="entry name" value="LRR_R13L1-DRL21"/>
</dbReference>
<dbReference type="InterPro" id="IPR027417">
    <property type="entry name" value="P-loop_NTPase"/>
</dbReference>
<keyword evidence="2" id="KW-0677">Repeat</keyword>
<evidence type="ECO:0000259" key="7">
    <source>
        <dbReference type="Pfam" id="PF00931"/>
    </source>
</evidence>
<dbReference type="GO" id="GO:0006952">
    <property type="term" value="P:defense response"/>
    <property type="evidence" value="ECO:0007669"/>
    <property type="project" value="UniProtKB-KW"/>
</dbReference>
<evidence type="ECO:0000256" key="2">
    <source>
        <dbReference type="ARBA" id="ARBA00022737"/>
    </source>
</evidence>
<dbReference type="InterPro" id="IPR032675">
    <property type="entry name" value="LRR_dom_sf"/>
</dbReference>
<feature type="domain" description="NB-ARC" evidence="7">
    <location>
        <begin position="185"/>
        <end position="344"/>
    </location>
</feature>